<protein>
    <submittedName>
        <fullName evidence="2">Amidohydrolase 3</fullName>
    </submittedName>
</protein>
<dbReference type="Gene3D" id="3.10.310.70">
    <property type="match status" value="1"/>
</dbReference>
<dbReference type="Proteomes" id="UP001610563">
    <property type="component" value="Unassembled WGS sequence"/>
</dbReference>
<keyword evidence="3" id="KW-1185">Reference proteome</keyword>
<evidence type="ECO:0000313" key="3">
    <source>
        <dbReference type="Proteomes" id="UP001610563"/>
    </source>
</evidence>
<dbReference type="EMBL" id="JBFTWV010000010">
    <property type="protein sequence ID" value="KAL2798856.1"/>
    <property type="molecule type" value="Genomic_DNA"/>
</dbReference>
<dbReference type="PANTHER" id="PTHR22642">
    <property type="entry name" value="IMIDAZOLONEPROPIONASE"/>
    <property type="match status" value="1"/>
</dbReference>
<gene>
    <name evidence="2" type="ORF">BJX66DRAFT_333531</name>
</gene>
<proteinExistence type="predicted"/>
<dbReference type="InterPro" id="IPR013108">
    <property type="entry name" value="Amidohydro_3"/>
</dbReference>
<evidence type="ECO:0000259" key="1">
    <source>
        <dbReference type="Pfam" id="PF07969"/>
    </source>
</evidence>
<comment type="caution">
    <text evidence="2">The sequence shown here is derived from an EMBL/GenBank/DDBJ whole genome shotgun (WGS) entry which is preliminary data.</text>
</comment>
<accession>A0ABR4GIW1</accession>
<dbReference type="SUPFAM" id="SSF51556">
    <property type="entry name" value="Metallo-dependent hydrolases"/>
    <property type="match status" value="1"/>
</dbReference>
<reference evidence="2 3" key="1">
    <citation type="submission" date="2024-07" db="EMBL/GenBank/DDBJ databases">
        <title>Section-level genome sequencing and comparative genomics of Aspergillus sections Usti and Cavernicolus.</title>
        <authorList>
            <consortium name="Lawrence Berkeley National Laboratory"/>
            <person name="Nybo J.L."/>
            <person name="Vesth T.C."/>
            <person name="Theobald S."/>
            <person name="Frisvad J.C."/>
            <person name="Larsen T.O."/>
            <person name="Kjaerboelling I."/>
            <person name="Rothschild-Mancinelli K."/>
            <person name="Lyhne E.K."/>
            <person name="Kogle M.E."/>
            <person name="Barry K."/>
            <person name="Clum A."/>
            <person name="Na H."/>
            <person name="Ledsgaard L."/>
            <person name="Lin J."/>
            <person name="Lipzen A."/>
            <person name="Kuo A."/>
            <person name="Riley R."/>
            <person name="Mondo S."/>
            <person name="Labutti K."/>
            <person name="Haridas S."/>
            <person name="Pangalinan J."/>
            <person name="Salamov A.A."/>
            <person name="Simmons B.A."/>
            <person name="Magnuson J.K."/>
            <person name="Chen J."/>
            <person name="Drula E."/>
            <person name="Henrissat B."/>
            <person name="Wiebenga A."/>
            <person name="Lubbers R.J."/>
            <person name="Gomes A.C."/>
            <person name="Makela M.R."/>
            <person name="Stajich J."/>
            <person name="Grigoriev I.V."/>
            <person name="Mortensen U.H."/>
            <person name="De Vries R.P."/>
            <person name="Baker S.E."/>
            <person name="Andersen M.R."/>
        </authorList>
    </citation>
    <scope>NUCLEOTIDE SEQUENCE [LARGE SCALE GENOMIC DNA]</scope>
    <source>
        <strain evidence="2 3">CBS 209.92</strain>
    </source>
</reference>
<sequence>MDTQSKKVVDVVYTDGEIIIHANAPPAQAIFIQAGRVATVGSNAEVLLAAAGKSVPTISLDGAVVMPGLVDTHPHLLHFAAFAGSLLDITNAKDHADILKVIREDAKKKPRGRWIMLSPVGELHWFHRRSYKDLEEGCLPDRYTLDIASSDHPVVIAALAPKCPNIVAFNSMALAILGIGRDTPDRVDDVYIEKDNNGYPTGILRGQVSGYYNYDPFFAGLLRKMPSMIQPELVPHSLMRAMNNYSAMGITTIYEGHAMEFNQIEAYQAFQAKGLLSLRVKACPELTPGSLPTDPVLTTAQVQSNLEKAAAMRQEHDDWLRIDGVTTCPYGPVDMGCMLWKQGYLSPTGELTTGRRGVSEEHLELAFDFCARRGLRLNLCSVSPDEHDDHLAMTQKVMDKYNLNRTGWILQHGMLIRPDHLTKLAALGFDMTVSAAFTYGNGDRFRERVGPECLEHLNPFRLLLDAEGLNVAASMDWGPTNPFEQMQLAVTHEMYPSRRTNAGPQQVVTRAEALDMWTRQGARVLGWEGIGELSPGSHADLAIVDRNPITCDLAALPGARVLRTLVGGRVVYDDGTLPSVL</sequence>
<dbReference type="Pfam" id="PF07969">
    <property type="entry name" value="Amidohydro_3"/>
    <property type="match status" value="1"/>
</dbReference>
<name>A0ABR4GIW1_9EURO</name>
<feature type="domain" description="Amidohydrolase 3" evidence="1">
    <location>
        <begin position="57"/>
        <end position="572"/>
    </location>
</feature>
<dbReference type="InterPro" id="IPR011059">
    <property type="entry name" value="Metal-dep_hydrolase_composite"/>
</dbReference>
<dbReference type="SUPFAM" id="SSF51338">
    <property type="entry name" value="Composite domain of metallo-dependent hydrolases"/>
    <property type="match status" value="1"/>
</dbReference>
<evidence type="ECO:0000313" key="2">
    <source>
        <dbReference type="EMBL" id="KAL2798856.1"/>
    </source>
</evidence>
<dbReference type="Gene3D" id="3.20.20.140">
    <property type="entry name" value="Metal-dependent hydrolases"/>
    <property type="match status" value="1"/>
</dbReference>
<organism evidence="2 3">
    <name type="scientific">Aspergillus keveii</name>
    <dbReference type="NCBI Taxonomy" id="714993"/>
    <lineage>
        <taxon>Eukaryota</taxon>
        <taxon>Fungi</taxon>
        <taxon>Dikarya</taxon>
        <taxon>Ascomycota</taxon>
        <taxon>Pezizomycotina</taxon>
        <taxon>Eurotiomycetes</taxon>
        <taxon>Eurotiomycetidae</taxon>
        <taxon>Eurotiales</taxon>
        <taxon>Aspergillaceae</taxon>
        <taxon>Aspergillus</taxon>
        <taxon>Aspergillus subgen. Nidulantes</taxon>
    </lineage>
</organism>
<dbReference type="InterPro" id="IPR032466">
    <property type="entry name" value="Metal_Hydrolase"/>
</dbReference>
<dbReference type="PANTHER" id="PTHR22642:SF2">
    <property type="entry name" value="PROTEIN LONG AFTER FAR-RED 3"/>
    <property type="match status" value="1"/>
</dbReference>
<dbReference type="Gene3D" id="2.30.40.10">
    <property type="entry name" value="Urease, subunit C, domain 1"/>
    <property type="match status" value="1"/>
</dbReference>